<comment type="caution">
    <text evidence="1">The sequence shown here is derived from an EMBL/GenBank/DDBJ whole genome shotgun (WGS) entry which is preliminary data.</text>
</comment>
<gene>
    <name evidence="1" type="ORF">BN988_01517</name>
</gene>
<dbReference type="Proteomes" id="UP000028863">
    <property type="component" value="Unassembled WGS sequence"/>
</dbReference>
<evidence type="ECO:0000313" key="1">
    <source>
        <dbReference type="EMBL" id="CDO03020.1"/>
    </source>
</evidence>
<keyword evidence="2" id="KW-1185">Reference proteome</keyword>
<dbReference type="EMBL" id="CCAX010000001">
    <property type="protein sequence ID" value="CDO03020.1"/>
    <property type="molecule type" value="Genomic_DNA"/>
</dbReference>
<name>W9B8Z7_9BACI</name>
<dbReference type="AlphaFoldDB" id="W9B8Z7"/>
<reference evidence="1" key="2">
    <citation type="submission" date="2014-03" db="EMBL/GenBank/DDBJ databases">
        <authorList>
            <person name="Urmite Genomes"/>
        </authorList>
    </citation>
    <scope>NUCLEOTIDE SEQUENCE</scope>
    <source>
        <strain evidence="1">S1</strain>
    </source>
</reference>
<organism evidence="1 2">
    <name type="scientific">Oceanobacillus picturae</name>
    <dbReference type="NCBI Taxonomy" id="171693"/>
    <lineage>
        <taxon>Bacteria</taxon>
        <taxon>Bacillati</taxon>
        <taxon>Bacillota</taxon>
        <taxon>Bacilli</taxon>
        <taxon>Bacillales</taxon>
        <taxon>Bacillaceae</taxon>
        <taxon>Oceanobacillus</taxon>
    </lineage>
</organism>
<sequence>MKPLLIEVSLYHYKDLYLIIIVNFNNLIEDISKQINHRGLNHATGYRII</sequence>
<reference evidence="1" key="1">
    <citation type="submission" date="2014-03" db="EMBL/GenBank/DDBJ databases">
        <title>Draft genome sequencing of Oceanobacillus picturae strain S1 isolated from human gut.</title>
        <authorList>
            <person name="Croce O."/>
            <person name="Lagier J.C."/>
            <person name="Raoult D."/>
        </authorList>
    </citation>
    <scope>NUCLEOTIDE SEQUENCE [LARGE SCALE GENOMIC DNA]</scope>
    <source>
        <strain evidence="1">S1</strain>
    </source>
</reference>
<accession>W9B8Z7</accession>
<protein>
    <submittedName>
        <fullName evidence="1">Uncharacterized protein</fullName>
    </submittedName>
</protein>
<proteinExistence type="predicted"/>
<evidence type="ECO:0000313" key="2">
    <source>
        <dbReference type="Proteomes" id="UP000028863"/>
    </source>
</evidence>